<organism evidence="1">
    <name type="scientific">Serratia marcescens</name>
    <dbReference type="NCBI Taxonomy" id="615"/>
    <lineage>
        <taxon>Bacteria</taxon>
        <taxon>Pseudomonadati</taxon>
        <taxon>Pseudomonadota</taxon>
        <taxon>Gammaproteobacteria</taxon>
        <taxon>Enterobacterales</taxon>
        <taxon>Yersiniaceae</taxon>
        <taxon>Serratia</taxon>
    </lineage>
</organism>
<evidence type="ECO:0000313" key="1">
    <source>
        <dbReference type="EMBL" id="TFV48936.1"/>
    </source>
</evidence>
<dbReference type="InterPro" id="IPR004174">
    <property type="entry name" value="GpW"/>
</dbReference>
<proteinExistence type="predicted"/>
<protein>
    <submittedName>
        <fullName evidence="1">Phage head-tail adapter protein</fullName>
    </submittedName>
</protein>
<accession>A0A9X8VLQ4</accession>
<sequence length="84" mass="9148">MNCGPLAGMTPEQLKAALAAAQEAYTELLLGNKGVSFSYAQGDGTRSVTFQGTSLANLQMFIRQLQQALGLCPCSRSRYQRVRY</sequence>
<reference evidence="1" key="1">
    <citation type="submission" date="2019-03" db="EMBL/GenBank/DDBJ databases">
        <title>Serratia marcescens strain N2 draft genome.</title>
        <authorList>
            <person name="Yassin A."/>
            <person name="El-Kenawy N."/>
            <person name="Youssef N.H."/>
        </authorList>
    </citation>
    <scope>NUCLEOTIDE SEQUENCE [LARGE SCALE GENOMIC DNA]</scope>
    <source>
        <strain evidence="1">N2</strain>
    </source>
</reference>
<dbReference type="GO" id="GO:0019058">
    <property type="term" value="P:viral life cycle"/>
    <property type="evidence" value="ECO:0007669"/>
    <property type="project" value="InterPro"/>
</dbReference>
<dbReference type="EMBL" id="SPSG01000235">
    <property type="protein sequence ID" value="TFV48936.1"/>
    <property type="molecule type" value="Genomic_DNA"/>
</dbReference>
<dbReference type="SUPFAM" id="SSF64210">
    <property type="entry name" value="Head-to-tail joining protein W, gpW"/>
    <property type="match status" value="1"/>
</dbReference>
<dbReference type="Gene3D" id="3.30.1580.10">
    <property type="entry name" value="Head-to-tail joining protein W"/>
    <property type="match status" value="1"/>
</dbReference>
<dbReference type="Pfam" id="PF02831">
    <property type="entry name" value="gpW"/>
    <property type="match status" value="1"/>
</dbReference>
<gene>
    <name evidence="1" type="ORF">E0L31_02175</name>
</gene>
<dbReference type="AlphaFoldDB" id="A0A9X8VLQ4"/>
<comment type="caution">
    <text evidence="1">The sequence shown here is derived from an EMBL/GenBank/DDBJ whole genome shotgun (WGS) entry which is preliminary data.</text>
</comment>
<dbReference type="InterPro" id="IPR036626">
    <property type="entry name" value="GpW_sf"/>
</dbReference>
<name>A0A9X8VLQ4_SERMA</name>